<dbReference type="PANTHER" id="PTHR33198:SF19">
    <property type="entry name" value="CCHC-TYPE DOMAIN-CONTAINING PROTEIN"/>
    <property type="match status" value="1"/>
</dbReference>
<dbReference type="RefSeq" id="XP_052758233.1">
    <property type="nucleotide sequence ID" value="XM_052902273.1"/>
</dbReference>
<gene>
    <name evidence="5" type="primary">LOC128202328</name>
</gene>
<dbReference type="GeneID" id="128202328"/>
<evidence type="ECO:0000259" key="3">
    <source>
        <dbReference type="PROSITE" id="PS50158"/>
    </source>
</evidence>
<feature type="region of interest" description="Disordered" evidence="2">
    <location>
        <begin position="164"/>
        <end position="208"/>
    </location>
</feature>
<feature type="domain" description="CCHC-type" evidence="3">
    <location>
        <begin position="235"/>
        <end position="250"/>
    </location>
</feature>
<evidence type="ECO:0000256" key="1">
    <source>
        <dbReference type="PROSITE-ProRule" id="PRU00047"/>
    </source>
</evidence>
<keyword evidence="1" id="KW-0863">Zinc-finger</keyword>
<evidence type="ECO:0000256" key="2">
    <source>
        <dbReference type="SAM" id="MobiDB-lite"/>
    </source>
</evidence>
<keyword evidence="1" id="KW-0479">Metal-binding</keyword>
<dbReference type="Proteomes" id="UP001652740">
    <property type="component" value="Unplaced"/>
</dbReference>
<evidence type="ECO:0000313" key="4">
    <source>
        <dbReference type="Proteomes" id="UP001652740"/>
    </source>
</evidence>
<organism evidence="4 5">
    <name type="scientific">Galleria mellonella</name>
    <name type="common">Greater wax moth</name>
    <dbReference type="NCBI Taxonomy" id="7137"/>
    <lineage>
        <taxon>Eukaryota</taxon>
        <taxon>Metazoa</taxon>
        <taxon>Ecdysozoa</taxon>
        <taxon>Arthropoda</taxon>
        <taxon>Hexapoda</taxon>
        <taxon>Insecta</taxon>
        <taxon>Pterygota</taxon>
        <taxon>Neoptera</taxon>
        <taxon>Endopterygota</taxon>
        <taxon>Lepidoptera</taxon>
        <taxon>Glossata</taxon>
        <taxon>Ditrysia</taxon>
        <taxon>Pyraloidea</taxon>
        <taxon>Pyralidae</taxon>
        <taxon>Galleriinae</taxon>
        <taxon>Galleria</taxon>
    </lineage>
</organism>
<dbReference type="PROSITE" id="PS50158">
    <property type="entry name" value="ZF_CCHC"/>
    <property type="match status" value="1"/>
</dbReference>
<dbReference type="PANTHER" id="PTHR33198">
    <property type="entry name" value="ANK_REP_REGION DOMAIN-CONTAINING PROTEIN-RELATED"/>
    <property type="match status" value="1"/>
</dbReference>
<keyword evidence="4" id="KW-1185">Reference proteome</keyword>
<protein>
    <submittedName>
        <fullName evidence="5">Uncharacterized protein LOC128202328</fullName>
    </submittedName>
</protein>
<proteinExistence type="predicted"/>
<dbReference type="InterPro" id="IPR001878">
    <property type="entry name" value="Znf_CCHC"/>
</dbReference>
<keyword evidence="1" id="KW-0862">Zinc</keyword>
<sequence length="251" mass="28894">MSIGTIPEFRLHKDNWRIYVERLEQYLIVNKIPEELHVPTLITVMGVETYELLVTLCKPSKPKAKTFKELTLILENHLQPSVLAERYKFRQRQQRAGETLAEYIAALKKMSDKCEFGRWWNESLCDQFIFGIRNETIRQKLFSEDNVDFVKACQVAESIETVGKEATASADTSKVDTGAEGRQTSSYSWRNPRPYRPPQQHWSSRESNSRQQSQICSVCSGRHETSVCRLAEFACSVCHSQGHMARNCPSK</sequence>
<dbReference type="SMART" id="SM00343">
    <property type="entry name" value="ZnF_C2HC"/>
    <property type="match status" value="1"/>
</dbReference>
<reference evidence="5" key="1">
    <citation type="submission" date="2025-08" db="UniProtKB">
        <authorList>
            <consortium name="RefSeq"/>
        </authorList>
    </citation>
    <scope>IDENTIFICATION</scope>
    <source>
        <tissue evidence="5">Whole larvae</tissue>
    </source>
</reference>
<accession>A0ABM3N3S9</accession>
<evidence type="ECO:0000313" key="5">
    <source>
        <dbReference type="RefSeq" id="XP_052758233.1"/>
    </source>
</evidence>
<name>A0ABM3N3S9_GALME</name>